<keyword evidence="6 12" id="KW-0931">ER-Golgi transport</keyword>
<keyword evidence="7 12" id="KW-0653">Protein transport</keyword>
<keyword evidence="15" id="KW-1185">Reference proteome</keyword>
<gene>
    <name evidence="14" type="ORF">WJX74_007782</name>
</gene>
<comment type="similarity">
    <text evidence="2 12">Belongs to the adaptor complexes small subunit family.</text>
</comment>
<dbReference type="InterPro" id="IPR039652">
    <property type="entry name" value="Coatomer_zeta"/>
</dbReference>
<dbReference type="FunFam" id="3.30.450.60:FF:000014">
    <property type="entry name" value="Coatomer subunit zeta-2"/>
    <property type="match status" value="1"/>
</dbReference>
<dbReference type="GO" id="GO:0006886">
    <property type="term" value="P:intracellular protein transport"/>
    <property type="evidence" value="ECO:0007669"/>
    <property type="project" value="TreeGrafter"/>
</dbReference>
<dbReference type="InterPro" id="IPR022775">
    <property type="entry name" value="AP_mu_sigma_su"/>
</dbReference>
<dbReference type="GO" id="GO:0000139">
    <property type="term" value="C:Golgi membrane"/>
    <property type="evidence" value="ECO:0007669"/>
    <property type="project" value="UniProtKB-SubCell"/>
</dbReference>
<comment type="function">
    <text evidence="11">The coatomer is a cytosolic protein complex that binds to dilysine motifs and reversibly associates with Golgi non-clathrin-coated vesicles, which further mediate biosynthetic protein transport from the ER, via the Golgi up to the trans Golgi network. Coatomer complex is required for budding from Golgi membranes, and is essential for the retrograde Golgi-to-ER transport of dilysine-tagged proteins. The zeta subunit may be involved in regulating the coat assembly and, hence, the rate of biosynthetic protein transport due to its association-dissociation properties with the coatomer complex.</text>
</comment>
<evidence type="ECO:0000256" key="2">
    <source>
        <dbReference type="ARBA" id="ARBA00006972"/>
    </source>
</evidence>
<evidence type="ECO:0000256" key="1">
    <source>
        <dbReference type="ARBA" id="ARBA00004255"/>
    </source>
</evidence>
<dbReference type="Proteomes" id="UP001438707">
    <property type="component" value="Unassembled WGS sequence"/>
</dbReference>
<accession>A0AAW1QLN6</accession>
<comment type="caution">
    <text evidence="14">The sequence shown here is derived from an EMBL/GenBank/DDBJ whole genome shotgun (WGS) entry which is preliminary data.</text>
</comment>
<evidence type="ECO:0000256" key="9">
    <source>
        <dbReference type="ARBA" id="ARBA00023136"/>
    </source>
</evidence>
<dbReference type="SUPFAM" id="SSF64356">
    <property type="entry name" value="SNARE-like"/>
    <property type="match status" value="1"/>
</dbReference>
<organism evidence="14 15">
    <name type="scientific">Apatococcus lobatus</name>
    <dbReference type="NCBI Taxonomy" id="904363"/>
    <lineage>
        <taxon>Eukaryota</taxon>
        <taxon>Viridiplantae</taxon>
        <taxon>Chlorophyta</taxon>
        <taxon>core chlorophytes</taxon>
        <taxon>Trebouxiophyceae</taxon>
        <taxon>Chlorellales</taxon>
        <taxon>Chlorellaceae</taxon>
        <taxon>Apatococcus</taxon>
    </lineage>
</organism>
<sequence>MTVDPTIPRVSSMLLLDADGKRIAVKYFTPEWSTVPAQSAFEKSVFAKTSRTTAARGEVDITLFDEVVVVFKFVGDLMFYIVGTQEENELILSQVLTGFVESISLLLRGAVEKKTVLENLDLVLLAMDEIIDGGLLLETDATTIASRVTMRGAEENIPIAEQTLSQAYANVKEQIARSLLK</sequence>
<evidence type="ECO:0000256" key="12">
    <source>
        <dbReference type="RuleBase" id="RU366053"/>
    </source>
</evidence>
<evidence type="ECO:0000256" key="11">
    <source>
        <dbReference type="ARBA" id="ARBA00045555"/>
    </source>
</evidence>
<evidence type="ECO:0000256" key="10">
    <source>
        <dbReference type="ARBA" id="ARBA00023329"/>
    </source>
</evidence>
<keyword evidence="5 12" id="KW-0963">Cytoplasm</keyword>
<evidence type="ECO:0000256" key="6">
    <source>
        <dbReference type="ARBA" id="ARBA00022892"/>
    </source>
</evidence>
<keyword evidence="4 12" id="KW-0813">Transport</keyword>
<evidence type="ECO:0000256" key="5">
    <source>
        <dbReference type="ARBA" id="ARBA00022490"/>
    </source>
</evidence>
<dbReference type="GO" id="GO:0006890">
    <property type="term" value="P:retrograde vesicle-mediated transport, Golgi to endoplasmic reticulum"/>
    <property type="evidence" value="ECO:0007669"/>
    <property type="project" value="UniProtKB-UniRule"/>
</dbReference>
<dbReference type="AlphaFoldDB" id="A0AAW1QLN6"/>
<dbReference type="Gene3D" id="3.30.450.60">
    <property type="match status" value="1"/>
</dbReference>
<comment type="subcellular location">
    <subcellularLocation>
        <location evidence="12">Cytoplasm</location>
    </subcellularLocation>
    <subcellularLocation>
        <location evidence="1 12">Golgi apparatus membrane</location>
        <topology evidence="1 12">Peripheral membrane protein</topology>
        <orientation evidence="1 12">Cytoplasmic side</orientation>
    </subcellularLocation>
    <subcellularLocation>
        <location evidence="12">Cytoplasmic vesicle</location>
        <location evidence="12">COPI-coated vesicle membrane</location>
        <topology evidence="12">Peripheral membrane protein</topology>
        <orientation evidence="12">Cytoplasmic side</orientation>
    </subcellularLocation>
</comment>
<dbReference type="Pfam" id="PF01217">
    <property type="entry name" value="Clat_adaptor_s"/>
    <property type="match status" value="1"/>
</dbReference>
<evidence type="ECO:0000313" key="14">
    <source>
        <dbReference type="EMBL" id="KAK9822325.1"/>
    </source>
</evidence>
<evidence type="ECO:0000256" key="7">
    <source>
        <dbReference type="ARBA" id="ARBA00022927"/>
    </source>
</evidence>
<keyword evidence="10 12" id="KW-0968">Cytoplasmic vesicle</keyword>
<dbReference type="PANTHER" id="PTHR11043">
    <property type="entry name" value="ZETA-COAT PROTEIN"/>
    <property type="match status" value="1"/>
</dbReference>
<feature type="domain" description="AP complex mu/sigma subunit" evidence="13">
    <location>
        <begin position="10"/>
        <end position="153"/>
    </location>
</feature>
<comment type="subunit">
    <text evidence="3 12">Oligomeric complex that consists of at least the alpha, beta, beta', gamma, delta, epsilon and zeta subunits.</text>
</comment>
<protein>
    <recommendedName>
        <fullName evidence="12">Coatomer subunit zeta</fullName>
    </recommendedName>
</protein>
<keyword evidence="9 12" id="KW-0472">Membrane</keyword>
<evidence type="ECO:0000256" key="3">
    <source>
        <dbReference type="ARBA" id="ARBA00011775"/>
    </source>
</evidence>
<dbReference type="EMBL" id="JALJOS010000033">
    <property type="protein sequence ID" value="KAK9822325.1"/>
    <property type="molecule type" value="Genomic_DNA"/>
</dbReference>
<dbReference type="PANTHER" id="PTHR11043:SF0">
    <property type="entry name" value="COATOMER SUBUNIT ZETA"/>
    <property type="match status" value="1"/>
</dbReference>
<dbReference type="InterPro" id="IPR011012">
    <property type="entry name" value="Longin-like_dom_sf"/>
</dbReference>
<proteinExistence type="inferred from homology"/>
<dbReference type="GO" id="GO:0030126">
    <property type="term" value="C:COPI vesicle coat"/>
    <property type="evidence" value="ECO:0007669"/>
    <property type="project" value="UniProtKB-UniRule"/>
</dbReference>
<reference evidence="14 15" key="1">
    <citation type="journal article" date="2024" name="Nat. Commun.">
        <title>Phylogenomics reveals the evolutionary origins of lichenization in chlorophyte algae.</title>
        <authorList>
            <person name="Puginier C."/>
            <person name="Libourel C."/>
            <person name="Otte J."/>
            <person name="Skaloud P."/>
            <person name="Haon M."/>
            <person name="Grisel S."/>
            <person name="Petersen M."/>
            <person name="Berrin J.G."/>
            <person name="Delaux P.M."/>
            <person name="Dal Grande F."/>
            <person name="Keller J."/>
        </authorList>
    </citation>
    <scope>NUCLEOTIDE SEQUENCE [LARGE SCALE GENOMIC DNA]</scope>
    <source>
        <strain evidence="14 15">SAG 2145</strain>
    </source>
</reference>
<evidence type="ECO:0000256" key="4">
    <source>
        <dbReference type="ARBA" id="ARBA00022448"/>
    </source>
</evidence>
<dbReference type="CDD" id="cd14829">
    <property type="entry name" value="Zeta-COP"/>
    <property type="match status" value="1"/>
</dbReference>
<evidence type="ECO:0000313" key="15">
    <source>
        <dbReference type="Proteomes" id="UP001438707"/>
    </source>
</evidence>
<dbReference type="GO" id="GO:0006891">
    <property type="term" value="P:intra-Golgi vesicle-mediated transport"/>
    <property type="evidence" value="ECO:0007669"/>
    <property type="project" value="TreeGrafter"/>
</dbReference>
<keyword evidence="8 12" id="KW-0333">Golgi apparatus</keyword>
<evidence type="ECO:0000256" key="8">
    <source>
        <dbReference type="ARBA" id="ARBA00023034"/>
    </source>
</evidence>
<evidence type="ECO:0000259" key="13">
    <source>
        <dbReference type="Pfam" id="PF01217"/>
    </source>
</evidence>
<name>A0AAW1QLN6_9CHLO</name>